<keyword evidence="2" id="KW-1185">Reference proteome</keyword>
<dbReference type="RefSeq" id="WP_196148918.1">
    <property type="nucleotide sequence ID" value="NZ_JADMLG010000003.1"/>
</dbReference>
<organism evidence="1 2">
    <name type="scientific">Nocardia bovistercoris</name>
    <dbReference type="NCBI Taxonomy" id="2785916"/>
    <lineage>
        <taxon>Bacteria</taxon>
        <taxon>Bacillati</taxon>
        <taxon>Actinomycetota</taxon>
        <taxon>Actinomycetes</taxon>
        <taxon>Mycobacteriales</taxon>
        <taxon>Nocardiaceae</taxon>
        <taxon>Nocardia</taxon>
    </lineage>
</organism>
<proteinExistence type="predicted"/>
<evidence type="ECO:0000313" key="1">
    <source>
        <dbReference type="EMBL" id="MBH0776587.1"/>
    </source>
</evidence>
<protein>
    <submittedName>
        <fullName evidence="1">Uncharacterized protein</fullName>
    </submittedName>
</protein>
<gene>
    <name evidence="1" type="ORF">IT779_09855</name>
</gene>
<evidence type="ECO:0000313" key="2">
    <source>
        <dbReference type="Proteomes" id="UP000655751"/>
    </source>
</evidence>
<name>A0A931N2C0_9NOCA</name>
<dbReference type="Proteomes" id="UP000655751">
    <property type="component" value="Unassembled WGS sequence"/>
</dbReference>
<sequence length="167" mass="18862">MNWSAAQQIRLDTERTILARYFPQLEWHDPTDPDRTHVQGEIAANSGASYALRLDIPATYPATCPAMVVPRPAPLRDHDGRPLTEPDRTMHTLAALDDATRISHCHPARWVPSNTLYLVALKGRIWLEAYETHLRTGEPIETYLRRIPWPGAHPARPTGRPHEGEGI</sequence>
<dbReference type="EMBL" id="JADMLG010000003">
    <property type="protein sequence ID" value="MBH0776587.1"/>
    <property type="molecule type" value="Genomic_DNA"/>
</dbReference>
<accession>A0A931N2C0</accession>
<reference evidence="1" key="1">
    <citation type="submission" date="2020-11" db="EMBL/GenBank/DDBJ databases">
        <title>Nocardia NEAU-351.nov., a novel actinomycete isolated from the cow dung.</title>
        <authorList>
            <person name="Zhang X."/>
        </authorList>
    </citation>
    <scope>NUCLEOTIDE SEQUENCE</scope>
    <source>
        <strain evidence="1">NEAU-351</strain>
    </source>
</reference>
<comment type="caution">
    <text evidence="1">The sequence shown here is derived from an EMBL/GenBank/DDBJ whole genome shotgun (WGS) entry which is preliminary data.</text>
</comment>
<dbReference type="AlphaFoldDB" id="A0A931N2C0"/>